<keyword evidence="4" id="KW-0274">FAD</keyword>
<dbReference type="GO" id="GO:0003995">
    <property type="term" value="F:acyl-CoA dehydrogenase activity"/>
    <property type="evidence" value="ECO:0007669"/>
    <property type="project" value="InterPro"/>
</dbReference>
<dbReference type="InterPro" id="IPR013786">
    <property type="entry name" value="AcylCoA_DH/ox_N"/>
</dbReference>
<accession>A0A382VSR3</accession>
<evidence type="ECO:0000256" key="1">
    <source>
        <dbReference type="ARBA" id="ARBA00001974"/>
    </source>
</evidence>
<dbReference type="AlphaFoldDB" id="A0A382VSR3"/>
<name>A0A382VSR3_9ZZZZ</name>
<keyword evidence="3" id="KW-0285">Flavoprotein</keyword>
<dbReference type="Gene3D" id="2.40.110.10">
    <property type="entry name" value="Butyryl-CoA Dehydrogenase, subunit A, domain 2"/>
    <property type="match status" value="1"/>
</dbReference>
<dbReference type="GO" id="GO:0050660">
    <property type="term" value="F:flavin adenine dinucleotide binding"/>
    <property type="evidence" value="ECO:0007669"/>
    <property type="project" value="InterPro"/>
</dbReference>
<comment type="cofactor">
    <cofactor evidence="1">
        <name>FAD</name>
        <dbReference type="ChEBI" id="CHEBI:57692"/>
    </cofactor>
</comment>
<organism evidence="8">
    <name type="scientific">marine metagenome</name>
    <dbReference type="NCBI Taxonomy" id="408172"/>
    <lineage>
        <taxon>unclassified sequences</taxon>
        <taxon>metagenomes</taxon>
        <taxon>ecological metagenomes</taxon>
    </lineage>
</organism>
<dbReference type="InterPro" id="IPR052547">
    <property type="entry name" value="Mito_Isobutyryl-CoADH"/>
</dbReference>
<dbReference type="Gene3D" id="1.10.540.10">
    <property type="entry name" value="Acyl-CoA dehydrogenase/oxidase, N-terminal domain"/>
    <property type="match status" value="1"/>
</dbReference>
<dbReference type="PANTHER" id="PTHR43831">
    <property type="entry name" value="ISOBUTYRYL-COA DEHYDROGENASE"/>
    <property type="match status" value="1"/>
</dbReference>
<gene>
    <name evidence="8" type="ORF">METZ01_LOCUS402406</name>
</gene>
<dbReference type="Pfam" id="PF02770">
    <property type="entry name" value="Acyl-CoA_dh_M"/>
    <property type="match status" value="1"/>
</dbReference>
<evidence type="ECO:0000256" key="3">
    <source>
        <dbReference type="ARBA" id="ARBA00022630"/>
    </source>
</evidence>
<evidence type="ECO:0008006" key="9">
    <source>
        <dbReference type="Google" id="ProtNLM"/>
    </source>
</evidence>
<dbReference type="InterPro" id="IPR037069">
    <property type="entry name" value="AcylCoA_DH/ox_N_sf"/>
</dbReference>
<dbReference type="SUPFAM" id="SSF56645">
    <property type="entry name" value="Acyl-CoA dehydrogenase NM domain-like"/>
    <property type="match status" value="1"/>
</dbReference>
<protein>
    <recommendedName>
        <fullName evidence="9">Acyl-CoA dehydrogenase</fullName>
    </recommendedName>
</protein>
<reference evidence="8" key="1">
    <citation type="submission" date="2018-05" db="EMBL/GenBank/DDBJ databases">
        <authorList>
            <person name="Lanie J.A."/>
            <person name="Ng W.-L."/>
            <person name="Kazmierczak K.M."/>
            <person name="Andrzejewski T.M."/>
            <person name="Davidsen T.M."/>
            <person name="Wayne K.J."/>
            <person name="Tettelin H."/>
            <person name="Glass J.I."/>
            <person name="Rusch D."/>
            <person name="Podicherti R."/>
            <person name="Tsui H.-C.T."/>
            <person name="Winkler M.E."/>
        </authorList>
    </citation>
    <scope>NUCLEOTIDE SEQUENCE</scope>
</reference>
<evidence type="ECO:0000256" key="4">
    <source>
        <dbReference type="ARBA" id="ARBA00022827"/>
    </source>
</evidence>
<dbReference type="InterPro" id="IPR006089">
    <property type="entry name" value="Acyl-CoA_DH_CS"/>
</dbReference>
<dbReference type="EMBL" id="UINC01154328">
    <property type="protein sequence ID" value="SVD49552.1"/>
    <property type="molecule type" value="Genomic_DNA"/>
</dbReference>
<keyword evidence="5" id="KW-0560">Oxidoreductase</keyword>
<dbReference type="PROSITE" id="PS00072">
    <property type="entry name" value="ACYL_COA_DH_1"/>
    <property type="match status" value="1"/>
</dbReference>
<feature type="non-terminal residue" evidence="8">
    <location>
        <position position="228"/>
    </location>
</feature>
<evidence type="ECO:0000313" key="8">
    <source>
        <dbReference type="EMBL" id="SVD49552.1"/>
    </source>
</evidence>
<dbReference type="InterPro" id="IPR009100">
    <property type="entry name" value="AcylCoA_DH/oxidase_NM_dom_sf"/>
</dbReference>
<feature type="domain" description="Acyl-CoA dehydrogenase/oxidase N-terminal" evidence="7">
    <location>
        <begin position="6"/>
        <end position="117"/>
    </location>
</feature>
<evidence type="ECO:0000256" key="5">
    <source>
        <dbReference type="ARBA" id="ARBA00023002"/>
    </source>
</evidence>
<evidence type="ECO:0000259" key="6">
    <source>
        <dbReference type="Pfam" id="PF02770"/>
    </source>
</evidence>
<sequence length="228" mass="24566">MNFDLSEDQLAFQTLAKNFAAKELAPFAAEWDSKSEFPVEVIKKAGDLGFCSLYVDEEDGGMGLGRLDASIIIEQLSVGCTSTTAFITIHNMSLWMLSKFGSEDLKKEWCSSLTSGKKLSSYCLTEAESGSDAASLRTTAEKKGDSYILNGSKSFVSGSGETDCLILMARTGKEGPEGISCFLISADSKGIEYGKKEEKMGWKSQPTRIVSLSDVEVPASNLIGKEGQ</sequence>
<dbReference type="PANTHER" id="PTHR43831:SF1">
    <property type="entry name" value="ISOBUTYRYL-COA DEHYDROGENASE, MITOCHONDRIAL"/>
    <property type="match status" value="1"/>
</dbReference>
<dbReference type="FunFam" id="2.40.110.10:FF:000001">
    <property type="entry name" value="Acyl-CoA dehydrogenase, mitochondrial"/>
    <property type="match status" value="1"/>
</dbReference>
<evidence type="ECO:0000259" key="7">
    <source>
        <dbReference type="Pfam" id="PF02771"/>
    </source>
</evidence>
<feature type="domain" description="Acyl-CoA oxidase/dehydrogenase middle" evidence="6">
    <location>
        <begin position="122"/>
        <end position="215"/>
    </location>
</feature>
<dbReference type="InterPro" id="IPR006091">
    <property type="entry name" value="Acyl-CoA_Oxase/DH_mid-dom"/>
</dbReference>
<comment type="similarity">
    <text evidence="2">Belongs to the acyl-CoA dehydrogenase family.</text>
</comment>
<evidence type="ECO:0000256" key="2">
    <source>
        <dbReference type="ARBA" id="ARBA00009347"/>
    </source>
</evidence>
<proteinExistence type="inferred from homology"/>
<dbReference type="Pfam" id="PF02771">
    <property type="entry name" value="Acyl-CoA_dh_N"/>
    <property type="match status" value="1"/>
</dbReference>
<dbReference type="InterPro" id="IPR046373">
    <property type="entry name" value="Acyl-CoA_Oxase/DH_mid-dom_sf"/>
</dbReference>